<feature type="coiled-coil region" evidence="6">
    <location>
        <begin position="120"/>
        <end position="147"/>
    </location>
</feature>
<dbReference type="PANTHER" id="PTHR11070">
    <property type="entry name" value="UVRD / RECB / PCRA DNA HELICASE FAMILY MEMBER"/>
    <property type="match status" value="1"/>
</dbReference>
<dbReference type="GO" id="GO:0016787">
    <property type="term" value="F:hydrolase activity"/>
    <property type="evidence" value="ECO:0007669"/>
    <property type="project" value="UniProtKB-UniRule"/>
</dbReference>
<dbReference type="GO" id="GO:0005829">
    <property type="term" value="C:cytosol"/>
    <property type="evidence" value="ECO:0007669"/>
    <property type="project" value="TreeGrafter"/>
</dbReference>
<dbReference type="PANTHER" id="PTHR11070:SF3">
    <property type="entry name" value="DNA 3'-5' HELICASE"/>
    <property type="match status" value="1"/>
</dbReference>
<evidence type="ECO:0000256" key="5">
    <source>
        <dbReference type="PROSITE-ProRule" id="PRU00560"/>
    </source>
</evidence>
<sequence>MVNQKIRRGEIRMSLSKVALSNREEEQKSLNAIFYSIDKSESIIFNAGAGAGKTYALIESLKYVIRNYEKNLKKHNQQIICITYTNVATKEVKERLGNTDLVLVSTIHERIWGLIKEYQKELVEIHKEKLEDEISNLKQKLKIAREYSKYRELEDDLKGKFEKIMIENKELFFQNYSVTAAELKKSFKTILNDYPDILKNVSNFKKIVNTIYKLDRYRKCYENIISNKKGYKSVEYNSIYNNDQLHKMRISHDTLLDYGLKIIEKYDLLKQIIIDKYPFVFIDEYQDTDEKVVLIMSYLEQYAKKISHNIFISYFGDTAQNIYDGGVGSKITKIHSGLKSINKVFNRRSTKEVIEVINKIRNDNIQQISIYDDCEGGSVKFYTGTSDNVKDLLDKYIHEWKITTKNQLHCLVLTNKIVAEYSGFKNIYEAFKETDKYKGINYNQLNTELFSNDLSKLGEIPKLLFNIVRLQNNLLNKTTSVMDISPKESLFDDMSIEGLKKLIKSLKEHKGKTLGEYIESISTVYSQVNDENYKKIIDWTFGFENITFELFKNYLIGKLFNQTSDDDIDHANTTIQKMLKVDIAEYGLWYKFIMDKQEEKVIYHTYHGTKGREFDNVIIIMENAFGRNRDYFNFFFENSLHSDGLEDERERNLEKIKNLLYVSCSRAIKNLRVIYIDDVTSFESGIKEIFGEIYLFSNN</sequence>
<dbReference type="PROSITE" id="PS51198">
    <property type="entry name" value="UVRD_HELICASE_ATP_BIND"/>
    <property type="match status" value="1"/>
</dbReference>
<keyword evidence="3 5" id="KW-0347">Helicase</keyword>
<dbReference type="Pfam" id="PF00580">
    <property type="entry name" value="UvrD-helicase"/>
    <property type="match status" value="1"/>
</dbReference>
<dbReference type="AlphaFoldDB" id="A0A9W7UYP6"/>
<evidence type="ECO:0000313" key="9">
    <source>
        <dbReference type="Proteomes" id="UP000475765"/>
    </source>
</evidence>
<dbReference type="InterPro" id="IPR014016">
    <property type="entry name" value="UvrD-like_ATP-bd"/>
</dbReference>
<keyword evidence="6" id="KW-0175">Coiled coil</keyword>
<evidence type="ECO:0000256" key="4">
    <source>
        <dbReference type="ARBA" id="ARBA00022840"/>
    </source>
</evidence>
<dbReference type="GO" id="GO:0043138">
    <property type="term" value="F:3'-5' DNA helicase activity"/>
    <property type="evidence" value="ECO:0007669"/>
    <property type="project" value="TreeGrafter"/>
</dbReference>
<dbReference type="InterPro" id="IPR027417">
    <property type="entry name" value="P-loop_NTPase"/>
</dbReference>
<dbReference type="Gene3D" id="3.40.50.300">
    <property type="entry name" value="P-loop containing nucleotide triphosphate hydrolases"/>
    <property type="match status" value="2"/>
</dbReference>
<name>A0A9W7UYP6_BACCE</name>
<dbReference type="SUPFAM" id="SSF52540">
    <property type="entry name" value="P-loop containing nucleoside triphosphate hydrolases"/>
    <property type="match status" value="1"/>
</dbReference>
<proteinExistence type="predicted"/>
<evidence type="ECO:0000313" key="8">
    <source>
        <dbReference type="EMBL" id="KAB2399536.1"/>
    </source>
</evidence>
<dbReference type="GO" id="GO:0000725">
    <property type="term" value="P:recombinational repair"/>
    <property type="evidence" value="ECO:0007669"/>
    <property type="project" value="TreeGrafter"/>
</dbReference>
<evidence type="ECO:0000256" key="6">
    <source>
        <dbReference type="SAM" id="Coils"/>
    </source>
</evidence>
<accession>A0A9W7UYP6</accession>
<keyword evidence="4 5" id="KW-0067">ATP-binding</keyword>
<dbReference type="InterPro" id="IPR000212">
    <property type="entry name" value="DNA_helicase_UvrD/REP"/>
</dbReference>
<dbReference type="Proteomes" id="UP000475765">
    <property type="component" value="Unassembled WGS sequence"/>
</dbReference>
<evidence type="ECO:0000256" key="1">
    <source>
        <dbReference type="ARBA" id="ARBA00022741"/>
    </source>
</evidence>
<feature type="domain" description="UvrD-like helicase ATP-binding" evidence="7">
    <location>
        <begin position="26"/>
        <end position="363"/>
    </location>
</feature>
<keyword evidence="1 5" id="KW-0547">Nucleotide-binding</keyword>
<feature type="binding site" evidence="5">
    <location>
        <begin position="47"/>
        <end position="54"/>
    </location>
    <ligand>
        <name>ATP</name>
        <dbReference type="ChEBI" id="CHEBI:30616"/>
    </ligand>
</feature>
<gene>
    <name evidence="8" type="ORF">F8172_04120</name>
</gene>
<protein>
    <submittedName>
        <fullName evidence="8">ATP-dependent helicase</fullName>
    </submittedName>
</protein>
<comment type="caution">
    <text evidence="8">The sequence shown here is derived from an EMBL/GenBank/DDBJ whole genome shotgun (WGS) entry which is preliminary data.</text>
</comment>
<keyword evidence="2 5" id="KW-0378">Hydrolase</keyword>
<reference evidence="8 9" key="1">
    <citation type="submission" date="2019-10" db="EMBL/GenBank/DDBJ databases">
        <title>Bacillus from the desert of Cuatro Cinegas, Coahuila.</title>
        <authorList>
            <person name="Olmedo-Alvarez G."/>
            <person name="Saldana S."/>
            <person name="Barcelo D."/>
        </authorList>
    </citation>
    <scope>NUCLEOTIDE SEQUENCE [LARGE SCALE GENOMIC DNA]</scope>
    <source>
        <strain evidence="8 9">CH417_13T</strain>
    </source>
</reference>
<evidence type="ECO:0000259" key="7">
    <source>
        <dbReference type="PROSITE" id="PS51198"/>
    </source>
</evidence>
<dbReference type="GO" id="GO:0003677">
    <property type="term" value="F:DNA binding"/>
    <property type="evidence" value="ECO:0007669"/>
    <property type="project" value="InterPro"/>
</dbReference>
<organism evidence="8 9">
    <name type="scientific">Bacillus cereus</name>
    <dbReference type="NCBI Taxonomy" id="1396"/>
    <lineage>
        <taxon>Bacteria</taxon>
        <taxon>Bacillati</taxon>
        <taxon>Bacillota</taxon>
        <taxon>Bacilli</taxon>
        <taxon>Bacillales</taxon>
        <taxon>Bacillaceae</taxon>
        <taxon>Bacillus</taxon>
        <taxon>Bacillus cereus group</taxon>
    </lineage>
</organism>
<evidence type="ECO:0000256" key="3">
    <source>
        <dbReference type="ARBA" id="ARBA00022806"/>
    </source>
</evidence>
<dbReference type="GO" id="GO:0005524">
    <property type="term" value="F:ATP binding"/>
    <property type="evidence" value="ECO:0007669"/>
    <property type="project" value="UniProtKB-UniRule"/>
</dbReference>
<evidence type="ECO:0000256" key="2">
    <source>
        <dbReference type="ARBA" id="ARBA00022801"/>
    </source>
</evidence>
<dbReference type="EMBL" id="WBPP01000007">
    <property type="protein sequence ID" value="KAB2399536.1"/>
    <property type="molecule type" value="Genomic_DNA"/>
</dbReference>